<organism evidence="1 2">
    <name type="scientific">Tectimicrobiota bacterium</name>
    <dbReference type="NCBI Taxonomy" id="2528274"/>
    <lineage>
        <taxon>Bacteria</taxon>
        <taxon>Pseudomonadati</taxon>
        <taxon>Nitrospinota/Tectimicrobiota group</taxon>
        <taxon>Candidatus Tectimicrobiota</taxon>
    </lineage>
</organism>
<accession>A0A932HXS3</accession>
<gene>
    <name evidence="1" type="ORF">HYZ11_08090</name>
</gene>
<proteinExistence type="predicted"/>
<name>A0A932HXS3_UNCTE</name>
<sequence length="85" mass="9606">MQKKKVWLTPEVFIEAASYPLTTGGWAAEARVGRVAGTAVREQKLFGPRERVFLTRDEADRYAIGLGMRWLSSRNLKNLDLPRAS</sequence>
<evidence type="ECO:0000313" key="1">
    <source>
        <dbReference type="EMBL" id="MBI3127546.1"/>
    </source>
</evidence>
<comment type="caution">
    <text evidence="1">The sequence shown here is derived from an EMBL/GenBank/DDBJ whole genome shotgun (WGS) entry which is preliminary data.</text>
</comment>
<reference evidence="1" key="1">
    <citation type="submission" date="2020-07" db="EMBL/GenBank/DDBJ databases">
        <title>Huge and variable diversity of episymbiotic CPR bacteria and DPANN archaea in groundwater ecosystems.</title>
        <authorList>
            <person name="He C.Y."/>
            <person name="Keren R."/>
            <person name="Whittaker M."/>
            <person name="Farag I.F."/>
            <person name="Doudna J."/>
            <person name="Cate J.H.D."/>
            <person name="Banfield J.F."/>
        </authorList>
    </citation>
    <scope>NUCLEOTIDE SEQUENCE</scope>
    <source>
        <strain evidence="1">NC_groundwater_763_Ag_S-0.2um_68_21</strain>
    </source>
</reference>
<dbReference type="EMBL" id="JACPUR010000017">
    <property type="protein sequence ID" value="MBI3127546.1"/>
    <property type="molecule type" value="Genomic_DNA"/>
</dbReference>
<protein>
    <submittedName>
        <fullName evidence="1">Uncharacterized protein</fullName>
    </submittedName>
</protein>
<dbReference type="Proteomes" id="UP000782312">
    <property type="component" value="Unassembled WGS sequence"/>
</dbReference>
<dbReference type="AlphaFoldDB" id="A0A932HXS3"/>
<evidence type="ECO:0000313" key="2">
    <source>
        <dbReference type="Proteomes" id="UP000782312"/>
    </source>
</evidence>